<name>A0ABR7FUF6_9FIRM</name>
<organism evidence="1 2">
    <name type="scientific">Anaerostipes hominis</name>
    <name type="common">ex Liu et al. 2021</name>
    <dbReference type="NCBI Taxonomy" id="2763018"/>
    <lineage>
        <taxon>Bacteria</taxon>
        <taxon>Bacillati</taxon>
        <taxon>Bacillota</taxon>
        <taxon>Clostridia</taxon>
        <taxon>Lachnospirales</taxon>
        <taxon>Lachnospiraceae</taxon>
        <taxon>Anaerostipes</taxon>
    </lineage>
</organism>
<protein>
    <submittedName>
        <fullName evidence="1">Uncharacterized protein</fullName>
    </submittedName>
</protein>
<dbReference type="EMBL" id="JACOOS010000023">
    <property type="protein sequence ID" value="MBC5678839.1"/>
    <property type="molecule type" value="Genomic_DNA"/>
</dbReference>
<dbReference type="RefSeq" id="WP_155854020.1">
    <property type="nucleotide sequence ID" value="NZ_JACOOS010000023.1"/>
</dbReference>
<dbReference type="Proteomes" id="UP000635828">
    <property type="component" value="Unassembled WGS sequence"/>
</dbReference>
<proteinExistence type="predicted"/>
<keyword evidence="2" id="KW-1185">Reference proteome</keyword>
<comment type="caution">
    <text evidence="1">The sequence shown here is derived from an EMBL/GenBank/DDBJ whole genome shotgun (WGS) entry which is preliminary data.</text>
</comment>
<sequence length="52" mass="5798">MPGMFSEALSEIRIDKGFDAKSCGFTVVGNVLTRDNDTVKVMERLLSFSERV</sequence>
<accession>A0ABR7FUF6</accession>
<reference evidence="1 2" key="1">
    <citation type="submission" date="2020-08" db="EMBL/GenBank/DDBJ databases">
        <title>Genome public.</title>
        <authorList>
            <person name="Liu C."/>
            <person name="Sun Q."/>
        </authorList>
    </citation>
    <scope>NUCLEOTIDE SEQUENCE [LARGE SCALE GENOMIC DNA]</scope>
    <source>
        <strain evidence="1 2">NSJ-7</strain>
    </source>
</reference>
<gene>
    <name evidence="1" type="ORF">H8S22_15035</name>
</gene>
<evidence type="ECO:0000313" key="1">
    <source>
        <dbReference type="EMBL" id="MBC5678839.1"/>
    </source>
</evidence>
<evidence type="ECO:0000313" key="2">
    <source>
        <dbReference type="Proteomes" id="UP000635828"/>
    </source>
</evidence>